<gene>
    <name evidence="1" type="ORF">CY34DRAFT_809342</name>
</gene>
<reference evidence="2" key="2">
    <citation type="submission" date="2015-01" db="EMBL/GenBank/DDBJ databases">
        <title>Evolutionary Origins and Diversification of the Mycorrhizal Mutualists.</title>
        <authorList>
            <consortium name="DOE Joint Genome Institute"/>
            <consortium name="Mycorrhizal Genomics Consortium"/>
            <person name="Kohler A."/>
            <person name="Kuo A."/>
            <person name="Nagy L.G."/>
            <person name="Floudas D."/>
            <person name="Copeland A."/>
            <person name="Barry K.W."/>
            <person name="Cichocki N."/>
            <person name="Veneault-Fourrey C."/>
            <person name="LaButti K."/>
            <person name="Lindquist E.A."/>
            <person name="Lipzen A."/>
            <person name="Lundell T."/>
            <person name="Morin E."/>
            <person name="Murat C."/>
            <person name="Riley R."/>
            <person name="Ohm R."/>
            <person name="Sun H."/>
            <person name="Tunlid A."/>
            <person name="Henrissat B."/>
            <person name="Grigoriev I.V."/>
            <person name="Hibbett D.S."/>
            <person name="Martin F."/>
        </authorList>
    </citation>
    <scope>NUCLEOTIDE SEQUENCE [LARGE SCALE GENOMIC DNA]</scope>
    <source>
        <strain evidence="2">UH-Slu-Lm8-n1</strain>
    </source>
</reference>
<protein>
    <submittedName>
        <fullName evidence="1">Uncharacterized protein</fullName>
    </submittedName>
</protein>
<dbReference type="EMBL" id="KN835393">
    <property type="protein sequence ID" value="KIK38448.1"/>
    <property type="molecule type" value="Genomic_DNA"/>
</dbReference>
<accession>A0A0D0B3J3</accession>
<keyword evidence="2" id="KW-1185">Reference proteome</keyword>
<evidence type="ECO:0000313" key="1">
    <source>
        <dbReference type="EMBL" id="KIK38448.1"/>
    </source>
</evidence>
<proteinExistence type="predicted"/>
<dbReference type="InParanoid" id="A0A0D0B3J3"/>
<organism evidence="1 2">
    <name type="scientific">Suillus luteus UH-Slu-Lm8-n1</name>
    <dbReference type="NCBI Taxonomy" id="930992"/>
    <lineage>
        <taxon>Eukaryota</taxon>
        <taxon>Fungi</taxon>
        <taxon>Dikarya</taxon>
        <taxon>Basidiomycota</taxon>
        <taxon>Agaricomycotina</taxon>
        <taxon>Agaricomycetes</taxon>
        <taxon>Agaricomycetidae</taxon>
        <taxon>Boletales</taxon>
        <taxon>Suillineae</taxon>
        <taxon>Suillaceae</taxon>
        <taxon>Suillus</taxon>
    </lineage>
</organism>
<dbReference type="HOGENOM" id="CLU_3015766_0_0_1"/>
<evidence type="ECO:0000313" key="2">
    <source>
        <dbReference type="Proteomes" id="UP000054485"/>
    </source>
</evidence>
<reference evidence="1 2" key="1">
    <citation type="submission" date="2014-04" db="EMBL/GenBank/DDBJ databases">
        <authorList>
            <consortium name="DOE Joint Genome Institute"/>
            <person name="Kuo A."/>
            <person name="Ruytinx J."/>
            <person name="Rineau F."/>
            <person name="Colpaert J."/>
            <person name="Kohler A."/>
            <person name="Nagy L.G."/>
            <person name="Floudas D."/>
            <person name="Copeland A."/>
            <person name="Barry K.W."/>
            <person name="Cichocki N."/>
            <person name="Veneault-Fourrey C."/>
            <person name="LaButti K."/>
            <person name="Lindquist E.A."/>
            <person name="Lipzen A."/>
            <person name="Lundell T."/>
            <person name="Morin E."/>
            <person name="Murat C."/>
            <person name="Sun H."/>
            <person name="Tunlid A."/>
            <person name="Henrissat B."/>
            <person name="Grigoriev I.V."/>
            <person name="Hibbett D.S."/>
            <person name="Martin F."/>
            <person name="Nordberg H.P."/>
            <person name="Cantor M.N."/>
            <person name="Hua S.X."/>
        </authorList>
    </citation>
    <scope>NUCLEOTIDE SEQUENCE [LARGE SCALE GENOMIC DNA]</scope>
    <source>
        <strain evidence="1 2">UH-Slu-Lm8-n1</strain>
    </source>
</reference>
<dbReference type="AlphaFoldDB" id="A0A0D0B3J3"/>
<name>A0A0D0B3J3_9AGAM</name>
<dbReference type="Proteomes" id="UP000054485">
    <property type="component" value="Unassembled WGS sequence"/>
</dbReference>
<sequence length="56" mass="5949">MTGITGYYGQPGTRTTAFATPSCPIEWSNPSKNSAKNSATNDRLSLAVTCVFFACL</sequence>